<dbReference type="PANTHER" id="PTHR35861">
    <property type="match status" value="1"/>
</dbReference>
<dbReference type="EMBL" id="CAKP01000036">
    <property type="protein sequence ID" value="CCJ32890.1"/>
    <property type="molecule type" value="Genomic_DNA"/>
</dbReference>
<comment type="caution">
    <text evidence="1">The sequence shown here is derived from an EMBL/GenBank/DDBJ whole genome shotgun (WGS) entry which is preliminary data.</text>
</comment>
<evidence type="ECO:0000313" key="1">
    <source>
        <dbReference type="EMBL" id="CCJ32890.1"/>
    </source>
</evidence>
<organism evidence="1 2">
    <name type="scientific">Caloramator australicus RC3</name>
    <dbReference type="NCBI Taxonomy" id="857293"/>
    <lineage>
        <taxon>Bacteria</taxon>
        <taxon>Bacillati</taxon>
        <taxon>Bacillota</taxon>
        <taxon>Clostridia</taxon>
        <taxon>Eubacteriales</taxon>
        <taxon>Clostridiaceae</taxon>
        <taxon>Caloramator</taxon>
    </lineage>
</organism>
<keyword evidence="2" id="KW-1185">Reference proteome</keyword>
<proteinExistence type="predicted"/>
<accession>I7LG02</accession>
<dbReference type="eggNOG" id="COG3497">
    <property type="taxonomic scope" value="Bacteria"/>
</dbReference>
<gene>
    <name evidence="1" type="ORF">CAAU_0806</name>
</gene>
<name>I7LG02_9CLOT</name>
<dbReference type="PANTHER" id="PTHR35861:SF2">
    <property type="entry name" value="FELS-2 PROPHAGE PROTEIN"/>
    <property type="match status" value="1"/>
</dbReference>
<dbReference type="InterPro" id="IPR052042">
    <property type="entry name" value="Tail_sheath_structural"/>
</dbReference>
<reference evidence="1 2" key="1">
    <citation type="journal article" date="2011" name="J. Bacteriol.">
        <title>Draft genome sequence of Caloramator australicus strain RC3T, a thermoanaerobe from the Great Artesian Basin of Australia.</title>
        <authorList>
            <person name="Ogg C.D."/>
            <person name="Patel B.K.C."/>
        </authorList>
    </citation>
    <scope>NUCLEOTIDE SEQUENCE [LARGE SCALE GENOMIC DNA]</scope>
    <source>
        <strain evidence="1 2">RC3</strain>
    </source>
</reference>
<dbReference type="STRING" id="857293.CAAU_0806"/>
<dbReference type="AlphaFoldDB" id="I7LG02"/>
<dbReference type="Proteomes" id="UP000007652">
    <property type="component" value="Unassembled WGS sequence"/>
</dbReference>
<dbReference type="RefSeq" id="WP_008908166.1">
    <property type="nucleotide sequence ID" value="NZ_CAKP01000036.1"/>
</dbReference>
<protein>
    <submittedName>
        <fullName evidence="1">Bacteriophage tail sheath protein</fullName>
    </submittedName>
</protein>
<sequence length="482" mass="53262">MYKHGIYFSEIPTSIVPPSRTSAGLPVVVGTAPINLATNGYKVNEPVLCYTYDEAVANFGFVKDYENYTLCEFIRSHFTLYSVAPVVLINVLDPSIHKTDVTSESLSLIADIGLINATGILKETVVVKSDDETTTYQEGIDYTLAFNDDGKLVLTRKKDGTIPQGTITLKVSYTKLDPSKVTSNDIIGGIDITTGKAKGFELVNQVFPKFGLVPGLLLAPYWSTKPEVAAVMDAKAQNINGHFKALALVDIPTDVVKKYSDVPAWKNSNNYTSKYQVSCWPMIKLGDEIFHLSTHIAGVICGTDANNEDIPYMSPSNHNLKASAAVLKDGEEIFLGPDQAAYLNGEGIVTAINIAGGWKVWGNRTGCYPTITDPKDSFIPIRRMTNWIGNVLTLTFWQKIDYPINRRLIETIVDSANIWFNGLVARQFILGGKVVLLKEENPETDLMDGIIKFHVYFASPSPAREIDFILEYDVKYLENLFA</sequence>
<evidence type="ECO:0000313" key="2">
    <source>
        <dbReference type="Proteomes" id="UP000007652"/>
    </source>
</evidence>